<dbReference type="Gene3D" id="6.10.140.1990">
    <property type="match status" value="1"/>
</dbReference>
<dbReference type="PANTHER" id="PTHR30469:SF16">
    <property type="entry name" value="HAE1 FAMILY EFFLUX PUMP MFP COMPONENT"/>
    <property type="match status" value="1"/>
</dbReference>
<feature type="coiled-coil region" evidence="3">
    <location>
        <begin position="87"/>
        <end position="114"/>
    </location>
</feature>
<dbReference type="InterPro" id="IPR058647">
    <property type="entry name" value="BSH_CzcB-like"/>
</dbReference>
<comment type="caution">
    <text evidence="8">The sequence shown here is derived from an EMBL/GenBank/DDBJ whole genome shotgun (WGS) entry which is preliminary data.</text>
</comment>
<reference evidence="9" key="1">
    <citation type="journal article" date="2019" name="Int. J. Syst. Evol. Microbiol.">
        <title>The Global Catalogue of Microorganisms (GCM) 10K type strain sequencing project: providing services to taxonomists for standard genome sequencing and annotation.</title>
        <authorList>
            <consortium name="The Broad Institute Genomics Platform"/>
            <consortium name="The Broad Institute Genome Sequencing Center for Infectious Disease"/>
            <person name="Wu L."/>
            <person name="Ma J."/>
        </authorList>
    </citation>
    <scope>NUCLEOTIDE SEQUENCE [LARGE SCALE GENOMIC DNA]</scope>
    <source>
        <strain evidence="9">CGMCC 1.12482</strain>
    </source>
</reference>
<protein>
    <submittedName>
        <fullName evidence="8">MexH family multidrug efflux RND transporter periplasmic adaptor subunit</fullName>
    </submittedName>
</protein>
<dbReference type="Pfam" id="PF25954">
    <property type="entry name" value="Beta-barrel_RND_2"/>
    <property type="match status" value="1"/>
</dbReference>
<evidence type="ECO:0000313" key="8">
    <source>
        <dbReference type="EMBL" id="GGC90224.1"/>
    </source>
</evidence>
<dbReference type="InterPro" id="IPR030190">
    <property type="entry name" value="MacA_alpha-hairpin_sf"/>
</dbReference>
<keyword evidence="4" id="KW-0732">Signal</keyword>
<comment type="similarity">
    <text evidence="1">Belongs to the membrane fusion protein (MFP) (TC 8.A.1) family.</text>
</comment>
<dbReference type="PANTHER" id="PTHR30469">
    <property type="entry name" value="MULTIDRUG RESISTANCE PROTEIN MDTA"/>
    <property type="match status" value="1"/>
</dbReference>
<name>A0ABQ1P3H0_9GAMM</name>
<dbReference type="EMBL" id="BMFF01000001">
    <property type="protein sequence ID" value="GGC90224.1"/>
    <property type="molecule type" value="Genomic_DNA"/>
</dbReference>
<dbReference type="Gene3D" id="2.40.30.170">
    <property type="match status" value="1"/>
</dbReference>
<proteinExistence type="inferred from homology"/>
<evidence type="ECO:0000259" key="5">
    <source>
        <dbReference type="Pfam" id="PF25954"/>
    </source>
</evidence>
<dbReference type="NCBIfam" id="TIGR01730">
    <property type="entry name" value="RND_mfp"/>
    <property type="match status" value="1"/>
</dbReference>
<evidence type="ECO:0000313" key="9">
    <source>
        <dbReference type="Proteomes" id="UP000638188"/>
    </source>
</evidence>
<dbReference type="Gene3D" id="2.40.50.100">
    <property type="match status" value="1"/>
</dbReference>
<evidence type="ECO:0000259" key="7">
    <source>
        <dbReference type="Pfam" id="PF25973"/>
    </source>
</evidence>
<evidence type="ECO:0000259" key="6">
    <source>
        <dbReference type="Pfam" id="PF25967"/>
    </source>
</evidence>
<feature type="signal peptide" evidence="4">
    <location>
        <begin position="1"/>
        <end position="19"/>
    </location>
</feature>
<feature type="domain" description="Multidrug resistance protein MdtA-like C-terminal permuted SH3" evidence="6">
    <location>
        <begin position="264"/>
        <end position="325"/>
    </location>
</feature>
<sequence>MLTLRQTVLAILTSVWSMAGFAQQAPLPVIAVKAETRQIANPIEALGTLNANETAVVSANITATISRIRFEDGQRVKEGDVLVELTNREQLAQLQEAEVSLADAERQLARARQLVESRVLSRQELDDRTRTVDIARAQLQAVQARLADRLIRAPFDSVVGLRQVSVGTLVAPGMQVATLHDDSVMKLDFSVPETLMAQIAPGQKLAATSRAYGDEPFRGEVASLDNEVDPVTRSIRVRALIDNADGRLKPGMLMTVDLRSDPRDAVMIPEEALLPLGRDQFVMIVEAQDDGFVARRQQVQTGLRQPGLVEIVEGLDGGQSVVTHGNFRLQPGQAISIKAELEPGESPRAVISAAP</sequence>
<dbReference type="Pfam" id="PF25973">
    <property type="entry name" value="BSH_CzcB"/>
    <property type="match status" value="1"/>
</dbReference>
<feature type="domain" description="CusB-like beta-barrel" evidence="5">
    <location>
        <begin position="187"/>
        <end position="260"/>
    </location>
</feature>
<dbReference type="InterPro" id="IPR058627">
    <property type="entry name" value="MdtA-like_C"/>
</dbReference>
<evidence type="ECO:0000256" key="2">
    <source>
        <dbReference type="ARBA" id="ARBA00023054"/>
    </source>
</evidence>
<feature type="domain" description="CzcB-like barrel-sandwich hybrid" evidence="7">
    <location>
        <begin position="54"/>
        <end position="181"/>
    </location>
</feature>
<organism evidence="8 9">
    <name type="scientific">Halopseudomonas salina</name>
    <dbReference type="NCBI Taxonomy" id="1323744"/>
    <lineage>
        <taxon>Bacteria</taxon>
        <taxon>Pseudomonadati</taxon>
        <taxon>Pseudomonadota</taxon>
        <taxon>Gammaproteobacteria</taxon>
        <taxon>Pseudomonadales</taxon>
        <taxon>Pseudomonadaceae</taxon>
        <taxon>Halopseudomonas</taxon>
    </lineage>
</organism>
<dbReference type="InterPro" id="IPR058792">
    <property type="entry name" value="Beta-barrel_RND_2"/>
</dbReference>
<keyword evidence="2 3" id="KW-0175">Coiled coil</keyword>
<dbReference type="Proteomes" id="UP000638188">
    <property type="component" value="Unassembled WGS sequence"/>
</dbReference>
<gene>
    <name evidence="8" type="ORF">GCM10007418_07470</name>
</gene>
<dbReference type="Gene3D" id="2.40.420.20">
    <property type="match status" value="1"/>
</dbReference>
<evidence type="ECO:0000256" key="4">
    <source>
        <dbReference type="SAM" id="SignalP"/>
    </source>
</evidence>
<keyword evidence="9" id="KW-1185">Reference proteome</keyword>
<feature type="chain" id="PRO_5047085346" evidence="4">
    <location>
        <begin position="20"/>
        <end position="355"/>
    </location>
</feature>
<dbReference type="Pfam" id="PF25967">
    <property type="entry name" value="RND-MFP_C"/>
    <property type="match status" value="1"/>
</dbReference>
<dbReference type="SUPFAM" id="SSF111369">
    <property type="entry name" value="HlyD-like secretion proteins"/>
    <property type="match status" value="1"/>
</dbReference>
<dbReference type="RefSeq" id="WP_150277178.1">
    <property type="nucleotide sequence ID" value="NZ_BMFF01000001.1"/>
</dbReference>
<evidence type="ECO:0000256" key="3">
    <source>
        <dbReference type="SAM" id="Coils"/>
    </source>
</evidence>
<evidence type="ECO:0000256" key="1">
    <source>
        <dbReference type="ARBA" id="ARBA00009477"/>
    </source>
</evidence>
<accession>A0ABQ1P3H0</accession>
<dbReference type="InterPro" id="IPR006143">
    <property type="entry name" value="RND_pump_MFP"/>
</dbReference>